<reference evidence="2 3" key="1">
    <citation type="submission" date="2018-07" db="EMBL/GenBank/DDBJ databases">
        <title>Parabacteroides acidifaciens nov. sp., isolated from human feces.</title>
        <authorList>
            <person name="Wang Y.J."/>
        </authorList>
    </citation>
    <scope>NUCLEOTIDE SEQUENCE [LARGE SCALE GENOMIC DNA]</scope>
    <source>
        <strain evidence="2 3">426-9</strain>
    </source>
</reference>
<proteinExistence type="predicted"/>
<evidence type="ECO:0000313" key="3">
    <source>
        <dbReference type="Proteomes" id="UP000256321"/>
    </source>
</evidence>
<organism evidence="2 3">
    <name type="scientific">Parabacteroides acidifaciens</name>
    <dbReference type="NCBI Taxonomy" id="2290935"/>
    <lineage>
        <taxon>Bacteria</taxon>
        <taxon>Pseudomonadati</taxon>
        <taxon>Bacteroidota</taxon>
        <taxon>Bacteroidia</taxon>
        <taxon>Bacteroidales</taxon>
        <taxon>Tannerellaceae</taxon>
        <taxon>Parabacteroides</taxon>
    </lineage>
</organism>
<gene>
    <name evidence="2" type="ORF">DWU89_16695</name>
    <name evidence="1" type="ORF">H8784_16295</name>
</gene>
<dbReference type="Pfam" id="PF12668">
    <property type="entry name" value="DUF3791"/>
    <property type="match status" value="1"/>
</dbReference>
<reference evidence="1 4" key="2">
    <citation type="submission" date="2020-08" db="EMBL/GenBank/DDBJ databases">
        <title>Genome public.</title>
        <authorList>
            <person name="Liu C."/>
            <person name="Sun Q."/>
        </authorList>
    </citation>
    <scope>NUCLEOTIDE SEQUENCE [LARGE SCALE GENOMIC DNA]</scope>
    <source>
        <strain evidence="1 4">426_9</strain>
    </source>
</reference>
<name>A0A3D8HAG5_9BACT</name>
<dbReference type="EMBL" id="JACRTI010000052">
    <property type="protein sequence ID" value="MBC8603274.1"/>
    <property type="molecule type" value="Genomic_DNA"/>
</dbReference>
<dbReference type="EMBL" id="QREV01000052">
    <property type="protein sequence ID" value="RDU47986.1"/>
    <property type="molecule type" value="Genomic_DNA"/>
</dbReference>
<evidence type="ECO:0000313" key="4">
    <source>
        <dbReference type="Proteomes" id="UP000629596"/>
    </source>
</evidence>
<evidence type="ECO:0000313" key="2">
    <source>
        <dbReference type="EMBL" id="RDU47986.1"/>
    </source>
</evidence>
<evidence type="ECO:0000313" key="1">
    <source>
        <dbReference type="EMBL" id="MBC8603274.1"/>
    </source>
</evidence>
<dbReference type="AlphaFoldDB" id="A0A3D8HAG5"/>
<keyword evidence="4" id="KW-1185">Reference proteome</keyword>
<dbReference type="InterPro" id="IPR024269">
    <property type="entry name" value="DUF3791"/>
</dbReference>
<dbReference type="Proteomes" id="UP000629596">
    <property type="component" value="Unassembled WGS sequence"/>
</dbReference>
<accession>A0A3D8HAG5</accession>
<dbReference type="Proteomes" id="UP000256321">
    <property type="component" value="Unassembled WGS sequence"/>
</dbReference>
<protein>
    <submittedName>
        <fullName evidence="2">DUF3791 domain-containing protein</fullName>
    </submittedName>
</protein>
<comment type="caution">
    <text evidence="2">The sequence shown here is derived from an EMBL/GenBank/DDBJ whole genome shotgun (WGS) entry which is preliminary data.</text>
</comment>
<sequence>MGCPAREMYGRMKRIGLIDNYIWKFYDTLHTQSREYVTEDVLETLSLWEKKQSDLPFESGNDR</sequence>